<dbReference type="PANTHER" id="PTHR43013">
    <property type="entry name" value="GLUTAMYL-TRNA REDUCTASE"/>
    <property type="match status" value="1"/>
</dbReference>
<keyword evidence="4 8" id="KW-0521">NADP</keyword>
<dbReference type="InterPro" id="IPR006151">
    <property type="entry name" value="Shikm_DH/Glu-tRNA_Rdtase"/>
</dbReference>
<dbReference type="Gene3D" id="3.40.50.720">
    <property type="entry name" value="NAD(P)-binding Rossmann-like Domain"/>
    <property type="match status" value="1"/>
</dbReference>
<evidence type="ECO:0000313" key="18">
    <source>
        <dbReference type="Proteomes" id="UP000423396"/>
    </source>
</evidence>
<dbReference type="AlphaFoldDB" id="A0A650CLX1"/>
<protein>
    <recommendedName>
        <fullName evidence="3 8">Glutamyl-tRNA reductase</fullName>
        <shortName evidence="8">GluTR</shortName>
        <ecNumber evidence="3 8">1.2.1.70</ecNumber>
    </recommendedName>
</protein>
<comment type="subunit">
    <text evidence="8">Homodimer.</text>
</comment>
<dbReference type="KEGG" id="sazo:D1868_00850"/>
<reference evidence="17 18" key="1">
    <citation type="submission" date="2019-10" db="EMBL/GenBank/DDBJ databases">
        <title>Genome Sequences from Six Type Strain Members of the Archaeal Family Sulfolobaceae: Acidianus ambivalens, Acidianus infernus, Metallosphaera prunae, Stygiolobus azoricus, Sulfolobus metallicus, and Sulfurisphaera ohwakuensis.</title>
        <authorList>
            <person name="Counts J.A."/>
            <person name="Kelly R.M."/>
        </authorList>
    </citation>
    <scope>NUCLEOTIDE SEQUENCE [LARGE SCALE GENOMIC DNA]</scope>
    <source>
        <strain evidence="17 18">FC6</strain>
    </source>
</reference>
<accession>A0A650CLX1</accession>
<dbReference type="EMBL" id="CP045483">
    <property type="protein sequence ID" value="QGR18685.1"/>
    <property type="molecule type" value="Genomic_DNA"/>
</dbReference>
<evidence type="ECO:0000256" key="11">
    <source>
        <dbReference type="PIRSR" id="PIRSR000445-3"/>
    </source>
</evidence>
<comment type="miscellaneous">
    <text evidence="8">During catalysis, the active site Cys acts as a nucleophile attacking the alpha-carbonyl group of tRNA-bound glutamate with the formation of a thioester intermediate between enzyme and glutamate, and the concomitant release of tRNA(Glu). The thioester intermediate is finally reduced by direct hydride transfer from NADPH, to form the product GSA.</text>
</comment>
<comment type="domain">
    <text evidence="8">Possesses an unusual extended V-shaped dimeric structure with each monomer consisting of three distinct domains arranged along a curved 'spinal' alpha-helix. The N-terminal catalytic domain specifically recognizes the glutamate moiety of the substrate. The second domain is the NADPH-binding domain, and the third C-terminal domain is responsible for dimerization.</text>
</comment>
<dbReference type="NCBIfam" id="NF000752">
    <property type="entry name" value="PRK00045.4-2"/>
    <property type="match status" value="1"/>
</dbReference>
<evidence type="ECO:0000256" key="13">
    <source>
        <dbReference type="SAM" id="Coils"/>
    </source>
</evidence>
<feature type="domain" description="Tetrapyrrole biosynthesis glutamyl-tRNA reductase dimerisation" evidence="14">
    <location>
        <begin position="298"/>
        <end position="395"/>
    </location>
</feature>
<dbReference type="SUPFAM" id="SSF69742">
    <property type="entry name" value="Glutamyl tRNA-reductase catalytic, N-terminal domain"/>
    <property type="match status" value="1"/>
</dbReference>
<dbReference type="CDD" id="cd05213">
    <property type="entry name" value="NAD_bind_Glutamyl_tRNA_reduct"/>
    <property type="match status" value="1"/>
</dbReference>
<evidence type="ECO:0000256" key="10">
    <source>
        <dbReference type="PIRSR" id="PIRSR000445-2"/>
    </source>
</evidence>
<evidence type="ECO:0000313" key="17">
    <source>
        <dbReference type="EMBL" id="QGR18685.1"/>
    </source>
</evidence>
<evidence type="ECO:0000256" key="6">
    <source>
        <dbReference type="ARBA" id="ARBA00023244"/>
    </source>
</evidence>
<keyword evidence="18" id="KW-1185">Reference proteome</keyword>
<dbReference type="Pfam" id="PF05201">
    <property type="entry name" value="GlutR_N"/>
    <property type="match status" value="1"/>
</dbReference>
<keyword evidence="13" id="KW-0175">Coiled coil</keyword>
<feature type="binding site" evidence="8 10">
    <location>
        <begin position="52"/>
        <end position="55"/>
    </location>
    <ligand>
        <name>substrate</name>
    </ligand>
</feature>
<dbReference type="GeneID" id="42797582"/>
<dbReference type="InterPro" id="IPR036453">
    <property type="entry name" value="GluRdtase_dimer_dom_sf"/>
</dbReference>
<feature type="domain" description="Glutamyl-tRNA reductase N-terminal" evidence="16">
    <location>
        <begin position="21"/>
        <end position="155"/>
    </location>
</feature>
<proteinExistence type="inferred from homology"/>
<dbReference type="InterPro" id="IPR015895">
    <property type="entry name" value="4pyrrol_synth_GluRdtase_N"/>
</dbReference>
<dbReference type="EC" id="1.2.1.70" evidence="3 8"/>
<dbReference type="GO" id="GO:0019353">
    <property type="term" value="P:protoporphyrinogen IX biosynthetic process from glutamate"/>
    <property type="evidence" value="ECO:0007669"/>
    <property type="project" value="TreeGrafter"/>
</dbReference>
<dbReference type="InterPro" id="IPR018214">
    <property type="entry name" value="GluRdtase_CS"/>
</dbReference>
<dbReference type="InterPro" id="IPR036291">
    <property type="entry name" value="NAD(P)-bd_dom_sf"/>
</dbReference>
<dbReference type="Pfam" id="PF01488">
    <property type="entry name" value="Shikimate_DH"/>
    <property type="match status" value="1"/>
</dbReference>
<dbReference type="PIRSF" id="PIRSF000445">
    <property type="entry name" value="4pyrrol_synth_GluRdtase"/>
    <property type="match status" value="1"/>
</dbReference>
<feature type="site" description="Important for activity" evidence="8 12">
    <location>
        <position position="98"/>
    </location>
</feature>
<keyword evidence="6 8" id="KW-0627">Porphyrin biosynthesis</keyword>
<dbReference type="PANTHER" id="PTHR43013:SF1">
    <property type="entry name" value="GLUTAMYL-TRNA REDUCTASE"/>
    <property type="match status" value="1"/>
</dbReference>
<comment type="pathway">
    <text evidence="1 8">Porphyrin-containing compound metabolism; protoporphyrin-IX biosynthesis; 5-aminolevulinate from L-glutamyl-tRNA(Glu): step 1/2.</text>
</comment>
<feature type="binding site" evidence="8 10">
    <location>
        <begin position="113"/>
        <end position="115"/>
    </location>
    <ligand>
        <name>substrate</name>
    </ligand>
</feature>
<name>A0A650CLX1_9CREN</name>
<feature type="domain" description="Quinate/shikimate 5-dehydrogenase/glutamyl-tRNA reductase" evidence="15">
    <location>
        <begin position="172"/>
        <end position="253"/>
    </location>
</feature>
<dbReference type="OrthoDB" id="4562at2157"/>
<feature type="binding site" evidence="8 10">
    <location>
        <position position="108"/>
    </location>
    <ligand>
        <name>substrate</name>
    </ligand>
</feature>
<evidence type="ECO:0000259" key="15">
    <source>
        <dbReference type="Pfam" id="PF01488"/>
    </source>
</evidence>
<dbReference type="PROSITE" id="PS00747">
    <property type="entry name" value="GLUTR"/>
    <property type="match status" value="1"/>
</dbReference>
<dbReference type="RefSeq" id="WP_156004893.1">
    <property type="nucleotide sequence ID" value="NZ_CP045483.1"/>
</dbReference>
<comment type="similarity">
    <text evidence="2 8">Belongs to the glutamyl-tRNA reductase family.</text>
</comment>
<evidence type="ECO:0000256" key="12">
    <source>
        <dbReference type="PIRSR" id="PIRSR000445-4"/>
    </source>
</evidence>
<feature type="binding site" evidence="8 11">
    <location>
        <begin position="188"/>
        <end position="193"/>
    </location>
    <ligand>
        <name>NADP(+)</name>
        <dbReference type="ChEBI" id="CHEBI:58349"/>
    </ligand>
</feature>
<evidence type="ECO:0000259" key="14">
    <source>
        <dbReference type="Pfam" id="PF00745"/>
    </source>
</evidence>
<gene>
    <name evidence="8" type="primary">hemA</name>
    <name evidence="17" type="ORF">D1868_00850</name>
</gene>
<organism evidence="17 18">
    <name type="scientific">Stygiolobus azoricus</name>
    <dbReference type="NCBI Taxonomy" id="41675"/>
    <lineage>
        <taxon>Archaea</taxon>
        <taxon>Thermoproteota</taxon>
        <taxon>Thermoprotei</taxon>
        <taxon>Sulfolobales</taxon>
        <taxon>Sulfolobaceae</taxon>
        <taxon>Stygiolobus</taxon>
    </lineage>
</organism>
<dbReference type="UniPathway" id="UPA00251">
    <property type="reaction ID" value="UER00316"/>
</dbReference>
<evidence type="ECO:0000256" key="1">
    <source>
        <dbReference type="ARBA" id="ARBA00005059"/>
    </source>
</evidence>
<dbReference type="GO" id="GO:0050661">
    <property type="term" value="F:NADP binding"/>
    <property type="evidence" value="ECO:0007669"/>
    <property type="project" value="InterPro"/>
</dbReference>
<dbReference type="InterPro" id="IPR000343">
    <property type="entry name" value="4pyrrol_synth_GluRdtase"/>
</dbReference>
<feature type="coiled-coil region" evidence="13">
    <location>
        <begin position="286"/>
        <end position="320"/>
    </location>
</feature>
<evidence type="ECO:0000256" key="2">
    <source>
        <dbReference type="ARBA" id="ARBA00005916"/>
    </source>
</evidence>
<evidence type="ECO:0000256" key="4">
    <source>
        <dbReference type="ARBA" id="ARBA00022857"/>
    </source>
</evidence>
<evidence type="ECO:0000256" key="8">
    <source>
        <dbReference type="HAMAP-Rule" id="MF_00087"/>
    </source>
</evidence>
<feature type="binding site" evidence="8 10">
    <location>
        <position position="119"/>
    </location>
    <ligand>
        <name>substrate</name>
    </ligand>
</feature>
<evidence type="ECO:0000256" key="3">
    <source>
        <dbReference type="ARBA" id="ARBA00012970"/>
    </source>
</evidence>
<comment type="function">
    <text evidence="8">Catalyzes the NADPH-dependent reduction of glutamyl-tRNA(Glu) to glutamate 1-semialdehyde (GSA).</text>
</comment>
<evidence type="ECO:0000259" key="16">
    <source>
        <dbReference type="Pfam" id="PF05201"/>
    </source>
</evidence>
<dbReference type="SUPFAM" id="SSF51735">
    <property type="entry name" value="NAD(P)-binding Rossmann-fold domains"/>
    <property type="match status" value="1"/>
</dbReference>
<keyword evidence="5 8" id="KW-0560">Oxidoreductase</keyword>
<dbReference type="SUPFAM" id="SSF69075">
    <property type="entry name" value="Glutamyl tRNA-reductase dimerization domain"/>
    <property type="match status" value="1"/>
</dbReference>
<evidence type="ECO:0000256" key="9">
    <source>
        <dbReference type="PIRSR" id="PIRSR000445-1"/>
    </source>
</evidence>
<comment type="catalytic activity">
    <reaction evidence="7 8">
        <text>(S)-4-amino-5-oxopentanoate + tRNA(Glu) + NADP(+) = L-glutamyl-tRNA(Glu) + NADPH + H(+)</text>
        <dbReference type="Rhea" id="RHEA:12344"/>
        <dbReference type="Rhea" id="RHEA-COMP:9663"/>
        <dbReference type="Rhea" id="RHEA-COMP:9680"/>
        <dbReference type="ChEBI" id="CHEBI:15378"/>
        <dbReference type="ChEBI" id="CHEBI:57501"/>
        <dbReference type="ChEBI" id="CHEBI:57783"/>
        <dbReference type="ChEBI" id="CHEBI:58349"/>
        <dbReference type="ChEBI" id="CHEBI:78442"/>
        <dbReference type="ChEBI" id="CHEBI:78520"/>
        <dbReference type="EC" id="1.2.1.70"/>
    </reaction>
</comment>
<dbReference type="GO" id="GO:0008883">
    <property type="term" value="F:glutamyl-tRNA reductase activity"/>
    <property type="evidence" value="ECO:0007669"/>
    <property type="project" value="UniProtKB-UniRule"/>
</dbReference>
<dbReference type="HAMAP" id="MF_00087">
    <property type="entry name" value="Glu_tRNA_reductase"/>
    <property type="match status" value="1"/>
</dbReference>
<dbReference type="InterPro" id="IPR036343">
    <property type="entry name" value="GluRdtase_N_sf"/>
</dbReference>
<feature type="active site" description="Nucleophile" evidence="8 9">
    <location>
        <position position="53"/>
    </location>
</feature>
<sequence>MAIRQIKLDNYYALIYTYKTVGLDKLYEHYIRDEELKALKSSDDIEICVLQTCNRVEAYLYLHNLEDLKNFLERLDSFHKEKITKDAIILQGRDVAKHLFEVASGIDSLAIGEYEILRQIKETSEKCKKLKLIDDALDLLFTSAVKTGRRVRSETNISKGKTGVYSLAVDFVTRQFKDIKNLKVAIVGAGEIGSKLAHMLRDAGITNVTIFNRTLSRAYDVASKFGYKAMELDFDEVSKFDVVFVAIYYPQKVKLNGPKLVVDLSLPAIVEGNNVVTLETLKSLSAQIMERKMGEIEKAKKIIEAEVDKFNREIETYNLNRLISIFMSKIEEIRREEIKEAINVLAKKGHPEMDEILEIIDKMSSSLLKKVFSPVLEDIRKTPNRMDYLNYLIEVLGNGNVSDSKTEKTKN</sequence>
<evidence type="ECO:0000256" key="7">
    <source>
        <dbReference type="ARBA" id="ARBA00047464"/>
    </source>
</evidence>
<evidence type="ECO:0000256" key="5">
    <source>
        <dbReference type="ARBA" id="ARBA00023002"/>
    </source>
</evidence>
<dbReference type="Gene3D" id="3.30.460.30">
    <property type="entry name" value="Glutamyl-tRNA reductase, N-terminal domain"/>
    <property type="match status" value="1"/>
</dbReference>
<dbReference type="InterPro" id="IPR015896">
    <property type="entry name" value="4pyrrol_synth_GluRdtase_dimer"/>
</dbReference>
<dbReference type="Pfam" id="PF00745">
    <property type="entry name" value="GlutR_dimer"/>
    <property type="match status" value="1"/>
</dbReference>
<dbReference type="Proteomes" id="UP000423396">
    <property type="component" value="Chromosome"/>
</dbReference>